<dbReference type="Proteomes" id="UP001138802">
    <property type="component" value="Unassembled WGS sequence"/>
</dbReference>
<organism evidence="1 2">
    <name type="scientific">Thiocapsa imhoffii</name>
    <dbReference type="NCBI Taxonomy" id="382777"/>
    <lineage>
        <taxon>Bacteria</taxon>
        <taxon>Pseudomonadati</taxon>
        <taxon>Pseudomonadota</taxon>
        <taxon>Gammaproteobacteria</taxon>
        <taxon>Chromatiales</taxon>
        <taxon>Chromatiaceae</taxon>
        <taxon>Thiocapsa</taxon>
    </lineage>
</organism>
<dbReference type="SUPFAM" id="SSF52540">
    <property type="entry name" value="P-loop containing nucleoside triphosphate hydrolases"/>
    <property type="match status" value="1"/>
</dbReference>
<dbReference type="EMBL" id="NRSD01000026">
    <property type="protein sequence ID" value="MBK1646507.1"/>
    <property type="molecule type" value="Genomic_DNA"/>
</dbReference>
<evidence type="ECO:0000313" key="2">
    <source>
        <dbReference type="Proteomes" id="UP001138802"/>
    </source>
</evidence>
<dbReference type="Gene3D" id="3.40.50.300">
    <property type="entry name" value="P-loop containing nucleotide triphosphate hydrolases"/>
    <property type="match status" value="1"/>
</dbReference>
<dbReference type="InterPro" id="IPR027417">
    <property type="entry name" value="P-loop_NTPase"/>
</dbReference>
<gene>
    <name evidence="1" type="ORF">CKO25_18020</name>
</gene>
<name>A0A9X0WM33_9GAMM</name>
<proteinExistence type="predicted"/>
<protein>
    <submittedName>
        <fullName evidence="1">Uncharacterized protein</fullName>
    </submittedName>
</protein>
<keyword evidence="2" id="KW-1185">Reference proteome</keyword>
<reference evidence="1 2" key="1">
    <citation type="journal article" date="2020" name="Microorganisms">
        <title>Osmotic Adaptation and Compatible Solute Biosynthesis of Phototrophic Bacteria as Revealed from Genome Analyses.</title>
        <authorList>
            <person name="Imhoff J.F."/>
            <person name="Rahn T."/>
            <person name="Kunzel S."/>
            <person name="Keller A."/>
            <person name="Neulinger S.C."/>
        </authorList>
    </citation>
    <scope>NUCLEOTIDE SEQUENCE [LARGE SCALE GENOMIC DNA]</scope>
    <source>
        <strain evidence="1 2">DSM 21303</strain>
    </source>
</reference>
<accession>A0A9X0WM33</accession>
<evidence type="ECO:0000313" key="1">
    <source>
        <dbReference type="EMBL" id="MBK1646507.1"/>
    </source>
</evidence>
<comment type="caution">
    <text evidence="1">The sequence shown here is derived from an EMBL/GenBank/DDBJ whole genome shotgun (WGS) entry which is preliminary data.</text>
</comment>
<dbReference type="AlphaFoldDB" id="A0A9X0WM33"/>
<sequence length="361" mass="39727">MLAGSLYDAMPVSSKTQVLLGYVESRRDQTRPGRVAQMVIFTQFWDTLEDLVRRLRQAESKLLVGTYSGRGGQYTDPHTGKLVGTERDEIKQRFLRGEIDILALTIDRTIYDDGVASLGPQLRFATYGEPVFDAILALSEDWPPPGCVRRIAVTPQGLDLQYVAFVANDLGTELHLITDLATLAAFDLDETVTLSEADTLPFIAQLQVLADAEYRLTGHVMGVESDNERSGRAQAALALGTAFGFIKGRQKTGLADENFWKELDACRNRIAERLTQVGGISVDRVPVIYEQVATAFVPFDVKRKISDESFWVDNAPPPLLNAALDAAARVGDGIKKKKSALSTDFVLSKIATEMKRILMTG</sequence>